<feature type="transmembrane region" description="Helical" evidence="1">
    <location>
        <begin position="27"/>
        <end position="48"/>
    </location>
</feature>
<proteinExistence type="predicted"/>
<evidence type="ECO:0000313" key="3">
    <source>
        <dbReference type="Proteomes" id="UP000019494"/>
    </source>
</evidence>
<feature type="transmembrane region" description="Helical" evidence="1">
    <location>
        <begin position="165"/>
        <end position="184"/>
    </location>
</feature>
<comment type="caution">
    <text evidence="2">The sequence shown here is derived from an EMBL/GenBank/DDBJ whole genome shotgun (WGS) entry which is preliminary data.</text>
</comment>
<protein>
    <submittedName>
        <fullName evidence="2">Uncharacterized protein</fullName>
    </submittedName>
</protein>
<name>W9GM89_9MICO</name>
<dbReference type="PATRIC" id="fig|584657.3.peg.2150"/>
<organism evidence="2 3">
    <name type="scientific">Intrasporangium chromatireducens Q5-1</name>
    <dbReference type="NCBI Taxonomy" id="584657"/>
    <lineage>
        <taxon>Bacteria</taxon>
        <taxon>Bacillati</taxon>
        <taxon>Actinomycetota</taxon>
        <taxon>Actinomycetes</taxon>
        <taxon>Micrococcales</taxon>
        <taxon>Intrasporangiaceae</taxon>
        <taxon>Intrasporangium</taxon>
    </lineage>
</organism>
<feature type="transmembrane region" description="Helical" evidence="1">
    <location>
        <begin position="60"/>
        <end position="93"/>
    </location>
</feature>
<sequence>MSARDLTRPADSGRPQRFVRFGAGSDWSVHHLLLAGLATLGVALYLVALAGASGGMDAGWWLLLAVPLMTWSLSNSAAALVLWTVLLVVWINLTPAGSFSWWSLLAAGGVTLSHAATALADSAPPWALVGRVTAREWLRWVAVGLAAATVAAGLAALLLGRTAGLSPAAYVIGLLGLTVGLWALRTNPPESAE</sequence>
<dbReference type="RefSeq" id="WP_051518450.1">
    <property type="nucleotide sequence ID" value="NZ_AWQS01000075.1"/>
</dbReference>
<feature type="transmembrane region" description="Helical" evidence="1">
    <location>
        <begin position="140"/>
        <end position="159"/>
    </location>
</feature>
<accession>W9GM89</accession>
<keyword evidence="1" id="KW-0472">Membrane</keyword>
<evidence type="ECO:0000313" key="2">
    <source>
        <dbReference type="EMBL" id="EWT05948.1"/>
    </source>
</evidence>
<keyword evidence="1" id="KW-1133">Transmembrane helix</keyword>
<dbReference type="EMBL" id="AWQS01000075">
    <property type="protein sequence ID" value="EWT05948.1"/>
    <property type="molecule type" value="Genomic_DNA"/>
</dbReference>
<dbReference type="AlphaFoldDB" id="W9GM89"/>
<keyword evidence="1" id="KW-0812">Transmembrane</keyword>
<keyword evidence="3" id="KW-1185">Reference proteome</keyword>
<feature type="transmembrane region" description="Helical" evidence="1">
    <location>
        <begin position="99"/>
        <end position="120"/>
    </location>
</feature>
<dbReference type="OrthoDB" id="4870216at2"/>
<gene>
    <name evidence="2" type="ORF">N864_01360</name>
</gene>
<dbReference type="Proteomes" id="UP000019494">
    <property type="component" value="Unassembled WGS sequence"/>
</dbReference>
<evidence type="ECO:0000256" key="1">
    <source>
        <dbReference type="SAM" id="Phobius"/>
    </source>
</evidence>
<reference evidence="3" key="1">
    <citation type="submission" date="2013-08" db="EMBL/GenBank/DDBJ databases">
        <title>Intrasporangium oryzae NRRL B-24470.</title>
        <authorList>
            <person name="Liu H."/>
            <person name="Wang G."/>
        </authorList>
    </citation>
    <scope>NUCLEOTIDE SEQUENCE [LARGE SCALE GENOMIC DNA]</scope>
    <source>
        <strain evidence="3">Q5-1</strain>
    </source>
</reference>